<feature type="chain" id="PRO_5026181522" evidence="5">
    <location>
        <begin position="26"/>
        <end position="253"/>
    </location>
</feature>
<dbReference type="Pfam" id="PF00386">
    <property type="entry name" value="C1q"/>
    <property type="match status" value="1"/>
</dbReference>
<name>A0A6G0HJP1_LARCR</name>
<dbReference type="Gene3D" id="2.60.120.40">
    <property type="match status" value="1"/>
</dbReference>
<keyword evidence="4" id="KW-0175">Coiled coil</keyword>
<dbReference type="SUPFAM" id="SSF49842">
    <property type="entry name" value="TNF-like"/>
    <property type="match status" value="1"/>
</dbReference>
<dbReference type="InterPro" id="IPR001073">
    <property type="entry name" value="C1q_dom"/>
</dbReference>
<feature type="signal peptide" evidence="5">
    <location>
        <begin position="1"/>
        <end position="25"/>
    </location>
</feature>
<evidence type="ECO:0000256" key="5">
    <source>
        <dbReference type="SAM" id="SignalP"/>
    </source>
</evidence>
<dbReference type="PANTHER" id="PTHR22923:SF102">
    <property type="entry name" value="CEREBELLIN 13-RELATED"/>
    <property type="match status" value="1"/>
</dbReference>
<dbReference type="AlphaFoldDB" id="A0A6G0HJP1"/>
<dbReference type="GO" id="GO:0005576">
    <property type="term" value="C:extracellular region"/>
    <property type="evidence" value="ECO:0007669"/>
    <property type="project" value="UniProtKB-SubCell"/>
</dbReference>
<proteinExistence type="predicted"/>
<evidence type="ECO:0000256" key="3">
    <source>
        <dbReference type="ARBA" id="ARBA00022729"/>
    </source>
</evidence>
<dbReference type="InterPro" id="IPR008983">
    <property type="entry name" value="Tumour_necrosis_fac-like_dom"/>
</dbReference>
<dbReference type="PROSITE" id="PS50871">
    <property type="entry name" value="C1Q"/>
    <property type="match status" value="1"/>
</dbReference>
<evidence type="ECO:0000256" key="2">
    <source>
        <dbReference type="ARBA" id="ARBA00022525"/>
    </source>
</evidence>
<comment type="caution">
    <text evidence="7">The sequence shown here is derived from an EMBL/GenBank/DDBJ whole genome shotgun (WGS) entry which is preliminary data.</text>
</comment>
<keyword evidence="8" id="KW-1185">Reference proteome</keyword>
<dbReference type="EMBL" id="REGW02000023">
    <property type="protein sequence ID" value="KAE8279380.1"/>
    <property type="molecule type" value="Genomic_DNA"/>
</dbReference>
<feature type="coiled-coil region" evidence="4">
    <location>
        <begin position="74"/>
        <end position="108"/>
    </location>
</feature>
<evidence type="ECO:0000313" key="8">
    <source>
        <dbReference type="Proteomes" id="UP000424527"/>
    </source>
</evidence>
<evidence type="ECO:0000256" key="4">
    <source>
        <dbReference type="SAM" id="Coils"/>
    </source>
</evidence>
<evidence type="ECO:0000259" key="6">
    <source>
        <dbReference type="PROSITE" id="PS50871"/>
    </source>
</evidence>
<sequence length="253" mass="27839">MESFSVMMAVCLLAGLSVCPTRIEGNQTQINESTHEDKLVENDAIQNLNQGLETTDSPTHSSCEPPIYTVLKDLGALQERLAATVKALEETNKKLEDSERKLSALNSTVTKLSTVEGSPRVAFSAALPVDGTIGPVNVFYPLVYRHVYSNIGGHYSPETGYFTAPVKGVYYFTFTSFCWGASTKGCGGTLYKNANRIVSWYDYPSSHPSSQSNSAVLQLEVGDHVNVRLWHNMRISDNVNKYSSFSGFLLFPM</sequence>
<organism evidence="7 8">
    <name type="scientific">Larimichthys crocea</name>
    <name type="common">Large yellow croaker</name>
    <name type="synonym">Pseudosciaena crocea</name>
    <dbReference type="NCBI Taxonomy" id="215358"/>
    <lineage>
        <taxon>Eukaryota</taxon>
        <taxon>Metazoa</taxon>
        <taxon>Chordata</taxon>
        <taxon>Craniata</taxon>
        <taxon>Vertebrata</taxon>
        <taxon>Euteleostomi</taxon>
        <taxon>Actinopterygii</taxon>
        <taxon>Neopterygii</taxon>
        <taxon>Teleostei</taxon>
        <taxon>Neoteleostei</taxon>
        <taxon>Acanthomorphata</taxon>
        <taxon>Eupercaria</taxon>
        <taxon>Sciaenidae</taxon>
        <taxon>Larimichthys</taxon>
    </lineage>
</organism>
<feature type="domain" description="C1q" evidence="6">
    <location>
        <begin position="116"/>
        <end position="253"/>
    </location>
</feature>
<dbReference type="PANTHER" id="PTHR22923">
    <property type="entry name" value="CEREBELLIN-RELATED"/>
    <property type="match status" value="1"/>
</dbReference>
<comment type="subcellular location">
    <subcellularLocation>
        <location evidence="1">Secreted</location>
    </subcellularLocation>
</comment>
<protein>
    <submittedName>
        <fullName evidence="7">Complement C1q-like protein 2 C1q and tumor necrosis factor-related protein 10</fullName>
    </submittedName>
</protein>
<keyword evidence="2" id="KW-0964">Secreted</keyword>
<evidence type="ECO:0000313" key="7">
    <source>
        <dbReference type="EMBL" id="KAE8279380.1"/>
    </source>
</evidence>
<reference evidence="7 8" key="1">
    <citation type="submission" date="2019-07" db="EMBL/GenBank/DDBJ databases">
        <title>Chromosome genome assembly for large yellow croaker.</title>
        <authorList>
            <person name="Xiao S."/>
        </authorList>
    </citation>
    <scope>NUCLEOTIDE SEQUENCE [LARGE SCALE GENOMIC DNA]</scope>
    <source>
        <strain evidence="7">JMULYC20181020</strain>
        <tissue evidence="7">Muscle</tissue>
    </source>
</reference>
<dbReference type="Proteomes" id="UP000424527">
    <property type="component" value="Unassembled WGS sequence"/>
</dbReference>
<evidence type="ECO:0000256" key="1">
    <source>
        <dbReference type="ARBA" id="ARBA00004613"/>
    </source>
</evidence>
<dbReference type="SMART" id="SM00110">
    <property type="entry name" value="C1Q"/>
    <property type="match status" value="1"/>
</dbReference>
<keyword evidence="3 5" id="KW-0732">Signal</keyword>
<accession>A0A6G0HJP1</accession>
<gene>
    <name evidence="7" type="ORF">D5F01_LYC22967</name>
</gene>
<dbReference type="InterPro" id="IPR050822">
    <property type="entry name" value="Cerebellin_Synaptic_Org"/>
</dbReference>
<dbReference type="PRINTS" id="PR00007">
    <property type="entry name" value="COMPLEMNTC1Q"/>
</dbReference>